<dbReference type="SUPFAM" id="SSF69118">
    <property type="entry name" value="AhpD-like"/>
    <property type="match status" value="1"/>
</dbReference>
<accession>A0ABU7PFS7</accession>
<name>A0ABU7PFS7_9ACTN</name>
<proteinExistence type="predicted"/>
<dbReference type="Pfam" id="PF02627">
    <property type="entry name" value="CMD"/>
    <property type="match status" value="1"/>
</dbReference>
<gene>
    <name evidence="2" type="ORF">V2S66_21960</name>
</gene>
<dbReference type="InterPro" id="IPR029032">
    <property type="entry name" value="AhpD-like"/>
</dbReference>
<evidence type="ECO:0000313" key="3">
    <source>
        <dbReference type="Proteomes" id="UP001344658"/>
    </source>
</evidence>
<organism evidence="2 3">
    <name type="scientific">Actinacidiphila polyblastidii</name>
    <dbReference type="NCBI Taxonomy" id="3110430"/>
    <lineage>
        <taxon>Bacteria</taxon>
        <taxon>Bacillati</taxon>
        <taxon>Actinomycetota</taxon>
        <taxon>Actinomycetes</taxon>
        <taxon>Kitasatosporales</taxon>
        <taxon>Streptomycetaceae</taxon>
        <taxon>Actinacidiphila</taxon>
    </lineage>
</organism>
<feature type="domain" description="Carboxymuconolactone decarboxylase-like" evidence="1">
    <location>
        <begin position="64"/>
        <end position="125"/>
    </location>
</feature>
<dbReference type="EMBL" id="JAZEWV010000019">
    <property type="protein sequence ID" value="MEE4544631.1"/>
    <property type="molecule type" value="Genomic_DNA"/>
</dbReference>
<dbReference type="InterPro" id="IPR003779">
    <property type="entry name" value="CMD-like"/>
</dbReference>
<dbReference type="Proteomes" id="UP001344658">
    <property type="component" value="Unassembled WGS sequence"/>
</dbReference>
<dbReference type="RefSeq" id="WP_330797627.1">
    <property type="nucleotide sequence ID" value="NZ_JAZEWV010000019.1"/>
</dbReference>
<protein>
    <submittedName>
        <fullName evidence="2">Carboxymuconolactone decarboxylase</fullName>
    </submittedName>
</protein>
<sequence length="340" mass="36552">MLATMVRVRLRSRSLVQIRRVASVPFDTPEPTVSRVYREVERDFGVLAPPVALHAPSPLTLSAVWLMLRETLVAPGLAARSEKEAVADGISRNNSCPYCVTMHGAMLDALGAGSEAVDVRRWAEVHAIRGASDQNPLPFPEDHAPELVASAVLLHYLNRMVNVFLGEAPLPPKAPVQALKVVTPVLNWLQRSADRDSVTPGTSMDLLPEAPLPADMSWTGGNPVLAAAFSRAAAAIDAAGERSVPSDVRELVLTRLKGWDGRPPGISRSWVEEDVAGLAPDDRAAGRLTLLTAFASYQIDDGVLDAYRTTAPTDQSLIETTAWASMAAAREAGSWMIGER</sequence>
<evidence type="ECO:0000259" key="1">
    <source>
        <dbReference type="Pfam" id="PF02627"/>
    </source>
</evidence>
<reference evidence="2 3" key="1">
    <citation type="submission" date="2023-12" db="EMBL/GenBank/DDBJ databases">
        <title>Streptomyces sp. V4-01.</title>
        <authorList>
            <person name="Somphong A."/>
            <person name="Phongsopitanun W."/>
        </authorList>
    </citation>
    <scope>NUCLEOTIDE SEQUENCE [LARGE SCALE GENOMIC DNA]</scope>
    <source>
        <strain evidence="2 3">V4-01</strain>
    </source>
</reference>
<comment type="caution">
    <text evidence="2">The sequence shown here is derived from an EMBL/GenBank/DDBJ whole genome shotgun (WGS) entry which is preliminary data.</text>
</comment>
<dbReference type="Gene3D" id="1.20.1290.10">
    <property type="entry name" value="AhpD-like"/>
    <property type="match status" value="1"/>
</dbReference>
<evidence type="ECO:0000313" key="2">
    <source>
        <dbReference type="EMBL" id="MEE4544631.1"/>
    </source>
</evidence>
<keyword evidence="3" id="KW-1185">Reference proteome</keyword>